<comment type="caution">
    <text evidence="1">The sequence shown here is derived from an EMBL/GenBank/DDBJ whole genome shotgun (WGS) entry which is preliminary data.</text>
</comment>
<keyword evidence="2" id="KW-1185">Reference proteome</keyword>
<dbReference type="EMBL" id="NKXO01000049">
    <property type="protein sequence ID" value="PKQ66327.1"/>
    <property type="molecule type" value="Genomic_DNA"/>
</dbReference>
<gene>
    <name evidence="1" type="ORF">Rain11_2417</name>
</gene>
<dbReference type="Proteomes" id="UP000233387">
    <property type="component" value="Unassembled WGS sequence"/>
</dbReference>
<dbReference type="OrthoDB" id="9766163at2"/>
<dbReference type="RefSeq" id="WP_101359676.1">
    <property type="nucleotide sequence ID" value="NZ_NKXO01000049.1"/>
</dbReference>
<proteinExistence type="predicted"/>
<reference evidence="1 2" key="1">
    <citation type="submission" date="2017-06" db="EMBL/GenBank/DDBJ databases">
        <title>Raineya orbicola gen. nov., sp. nov. a slightly thermophilic bacterium of the phylum Bacteroidetes and the description of Raineyaceae fam. nov.</title>
        <authorList>
            <person name="Albuquerque L."/>
            <person name="Polonia A.R.M."/>
            <person name="Barroso C."/>
            <person name="Froufe H.J.C."/>
            <person name="Lage O."/>
            <person name="Lobo-Da-Cunha A."/>
            <person name="Egas C."/>
            <person name="Da Costa M.S."/>
        </authorList>
    </citation>
    <scope>NUCLEOTIDE SEQUENCE [LARGE SCALE GENOMIC DNA]</scope>
    <source>
        <strain evidence="1 2">SPSPC-11</strain>
    </source>
</reference>
<accession>A0A2N3I7P7</accession>
<evidence type="ECO:0000313" key="2">
    <source>
        <dbReference type="Proteomes" id="UP000233387"/>
    </source>
</evidence>
<dbReference type="AlphaFoldDB" id="A0A2N3I7P7"/>
<evidence type="ECO:0000313" key="1">
    <source>
        <dbReference type="EMBL" id="PKQ66327.1"/>
    </source>
</evidence>
<name>A0A2N3I7P7_9BACT</name>
<protein>
    <submittedName>
        <fullName evidence="1">Uncharacterized protein</fullName>
    </submittedName>
</protein>
<organism evidence="1 2">
    <name type="scientific">Raineya orbicola</name>
    <dbReference type="NCBI Taxonomy" id="2016530"/>
    <lineage>
        <taxon>Bacteria</taxon>
        <taxon>Pseudomonadati</taxon>
        <taxon>Bacteroidota</taxon>
        <taxon>Cytophagia</taxon>
        <taxon>Cytophagales</taxon>
        <taxon>Raineyaceae</taxon>
        <taxon>Raineya</taxon>
    </lineage>
</organism>
<sequence>MMHQNYYFLRAFTQEIEPILKGMELATCFSQNKDEIIFGFCNPQQDLYIRATLQSDFACFHTLNEFHRAKKIQSSDKIFSLKK</sequence>